<dbReference type="HOGENOM" id="CLU_023702_0_0_1"/>
<feature type="compositionally biased region" description="Low complexity" evidence="2">
    <location>
        <begin position="33"/>
        <end position="54"/>
    </location>
</feature>
<feature type="region of interest" description="Disordered" evidence="2">
    <location>
        <begin position="212"/>
        <end position="298"/>
    </location>
</feature>
<dbReference type="Proteomes" id="UP000002428">
    <property type="component" value="Chromosome G"/>
</dbReference>
<evidence type="ECO:0000256" key="2">
    <source>
        <dbReference type="SAM" id="MobiDB-lite"/>
    </source>
</evidence>
<dbReference type="GO" id="GO:0006110">
    <property type="term" value="P:regulation of glycolytic process"/>
    <property type="evidence" value="ECO:0007669"/>
    <property type="project" value="EnsemblFungi"/>
</dbReference>
<dbReference type="GO" id="GO:0005635">
    <property type="term" value="C:nuclear envelope"/>
    <property type="evidence" value="ECO:0007669"/>
    <property type="project" value="EnsemblFungi"/>
</dbReference>
<evidence type="ECO:0000256" key="1">
    <source>
        <dbReference type="SAM" id="Coils"/>
    </source>
</evidence>
<evidence type="ECO:0008006" key="6">
    <source>
        <dbReference type="Google" id="ProtNLM"/>
    </source>
</evidence>
<feature type="coiled-coil region" evidence="1">
    <location>
        <begin position="506"/>
        <end position="533"/>
    </location>
</feature>
<proteinExistence type="predicted"/>
<dbReference type="GO" id="GO:0060963">
    <property type="term" value="P:positive regulation of ribosomal protein gene transcription by RNA polymerase II"/>
    <property type="evidence" value="ECO:0007669"/>
    <property type="project" value="EnsemblFungi"/>
</dbReference>
<evidence type="ECO:0000313" key="3">
    <source>
        <dbReference type="CGD" id="CAL0137633"/>
    </source>
</evidence>
<dbReference type="EMBL" id="CR380953">
    <property type="protein sequence ID" value="CAG59521.1"/>
    <property type="molecule type" value="Genomic_DNA"/>
</dbReference>
<accession>Q6FT50</accession>
<feature type="compositionally biased region" description="Polar residues" evidence="2">
    <location>
        <begin position="63"/>
        <end position="74"/>
    </location>
</feature>
<feature type="compositionally biased region" description="Low complexity" evidence="2">
    <location>
        <begin position="75"/>
        <end position="93"/>
    </location>
</feature>
<dbReference type="KEGG" id="cgr:2888216"/>
<keyword evidence="1" id="KW-0175">Coiled coil</keyword>
<dbReference type="AlphaFoldDB" id="Q6FT50"/>
<dbReference type="VEuPathDB" id="FungiDB:CAGL0G05379g"/>
<dbReference type="GO" id="GO:0061629">
    <property type="term" value="F:RNA polymerase II-specific DNA-binding transcription factor binding"/>
    <property type="evidence" value="ECO:0007669"/>
    <property type="project" value="EnsemblFungi"/>
</dbReference>
<name>Q6FT50_CANGA</name>
<protein>
    <recommendedName>
        <fullName evidence="6">Glycolytic genes transcriptional activator GCR2</fullName>
    </recommendedName>
</protein>
<feature type="compositionally biased region" description="Polar residues" evidence="2">
    <location>
        <begin position="463"/>
        <end position="480"/>
    </location>
</feature>
<dbReference type="GO" id="GO:0003712">
    <property type="term" value="F:transcription coregulator activity"/>
    <property type="evidence" value="ECO:0007669"/>
    <property type="project" value="EnsemblFungi"/>
</dbReference>
<feature type="region of interest" description="Disordered" evidence="2">
    <location>
        <begin position="33"/>
        <end position="93"/>
    </location>
</feature>
<reference evidence="4 5" key="1">
    <citation type="journal article" date="2004" name="Nature">
        <title>Genome evolution in yeasts.</title>
        <authorList>
            <consortium name="Genolevures"/>
            <person name="Dujon B."/>
            <person name="Sherman D."/>
            <person name="Fischer G."/>
            <person name="Durrens P."/>
            <person name="Casaregola S."/>
            <person name="Lafontaine I."/>
            <person name="de Montigny J."/>
            <person name="Marck C."/>
            <person name="Neuveglise C."/>
            <person name="Talla E."/>
            <person name="Goffard N."/>
            <person name="Frangeul L."/>
            <person name="Aigle M."/>
            <person name="Anthouard V."/>
            <person name="Babour A."/>
            <person name="Barbe V."/>
            <person name="Barnay S."/>
            <person name="Blanchin S."/>
            <person name="Beckerich J.M."/>
            <person name="Beyne E."/>
            <person name="Bleykasten C."/>
            <person name="Boisrame A."/>
            <person name="Boyer J."/>
            <person name="Cattolico L."/>
            <person name="Confanioleri F."/>
            <person name="de Daruvar A."/>
            <person name="Despons L."/>
            <person name="Fabre E."/>
            <person name="Fairhead C."/>
            <person name="Ferry-Dumazet H."/>
            <person name="Groppi A."/>
            <person name="Hantraye F."/>
            <person name="Hennequin C."/>
            <person name="Jauniaux N."/>
            <person name="Joyet P."/>
            <person name="Kachouri R."/>
            <person name="Kerrest A."/>
            <person name="Koszul R."/>
            <person name="Lemaire M."/>
            <person name="Lesur I."/>
            <person name="Ma L."/>
            <person name="Muller H."/>
            <person name="Nicaud J.M."/>
            <person name="Nikolski M."/>
            <person name="Oztas S."/>
            <person name="Ozier-Kalogeropoulos O."/>
            <person name="Pellenz S."/>
            <person name="Potier S."/>
            <person name="Richard G.F."/>
            <person name="Straub M.L."/>
            <person name="Suleau A."/>
            <person name="Swennene D."/>
            <person name="Tekaia F."/>
            <person name="Wesolowski-Louvel M."/>
            <person name="Westhof E."/>
            <person name="Wirth B."/>
            <person name="Zeniou-Meyer M."/>
            <person name="Zivanovic I."/>
            <person name="Bolotin-Fukuhara M."/>
            <person name="Thierry A."/>
            <person name="Bouchier C."/>
            <person name="Caudron B."/>
            <person name="Scarpelli C."/>
            <person name="Gaillardin C."/>
            <person name="Weissenbach J."/>
            <person name="Wincker P."/>
            <person name="Souciet J.L."/>
        </authorList>
    </citation>
    <scope>NUCLEOTIDE SEQUENCE [LARGE SCALE GENOMIC DNA]</scope>
    <source>
        <strain evidence="5">ATCC 2001 / BCRC 20586 / JCM 3761 / NBRC 0622 / NRRL Y-65 / CBS 138</strain>
    </source>
</reference>
<dbReference type="GO" id="GO:0000122">
    <property type="term" value="P:negative regulation of transcription by RNA polymerase II"/>
    <property type="evidence" value="ECO:0007669"/>
    <property type="project" value="EnsemblFungi"/>
</dbReference>
<feature type="region of interest" description="Disordered" evidence="2">
    <location>
        <begin position="442"/>
        <end position="480"/>
    </location>
</feature>
<dbReference type="CGD" id="CAL0137633">
    <property type="gene designation" value="CAGL0G05379g"/>
</dbReference>
<dbReference type="FunCoup" id="Q6FT50">
    <property type="interactions" value="979"/>
</dbReference>
<dbReference type="InParanoid" id="Q6FT50"/>
<organism evidence="4 5">
    <name type="scientific">Candida glabrata (strain ATCC 2001 / BCRC 20586 / JCM 3761 / NBRC 0622 / NRRL Y-65 / CBS 138)</name>
    <name type="common">Yeast</name>
    <name type="synonym">Nakaseomyces glabratus</name>
    <dbReference type="NCBI Taxonomy" id="284593"/>
    <lineage>
        <taxon>Eukaryota</taxon>
        <taxon>Fungi</taxon>
        <taxon>Dikarya</taxon>
        <taxon>Ascomycota</taxon>
        <taxon>Saccharomycotina</taxon>
        <taxon>Saccharomycetes</taxon>
        <taxon>Saccharomycetales</taxon>
        <taxon>Saccharomycetaceae</taxon>
        <taxon>Nakaseomyces</taxon>
    </lineage>
</organism>
<dbReference type="eggNOG" id="ENOG502QU4I">
    <property type="taxonomic scope" value="Eukaryota"/>
</dbReference>
<sequence length="550" mass="61522">MHHQVKLDVFIIRAFALLSETRVILTNTLLSATSSPQTSTNTPTNLTNTNLPNSVGKKELSIEDSNNNDFSDTKNSGTPNNSSSQSGSTPSGGPFSGGLVSAQYMKVFIKISKLYNATLNTGSVDDRSTSPKSSIELYQRFQQIIRELGLSYDASPYAKYFSRIDEDSWKVRSNEELANDNLWNLATMSILNVYDLETGQMIVQGRGKKAQNINLNGRGKNVSDVNSNTSNKGTVSVENDLTPNSGNSNKRNTPDNDVTQTRNKRKNIRAQRQQRISRPKSNQQIGDQTSQNAELKQDDPIMVQNHNGNQSMNENNTNFNNMLFDSYLQQQLQKRLLSVPQDIHSRSLNGYYTQPTSPGANNFEFNFGNDINSTVPNGASGLPFLNSVTSNTTNNQINAALNTTMPAPQHNWKRRSLGSLDVNTLDDDTVEELLQLPNLSNKKTKYTNDNEKPSSADVIGNDDSGNNYVNEGQDNSNNLLKQKSTDSTVELDSIVRQMKTMYESIVSEKGQRIMQLERELELQRQETQWLRKMLIEDMGCVRSMLKDLKR</sequence>
<evidence type="ECO:0000313" key="4">
    <source>
        <dbReference type="EMBL" id="CAG59521.1"/>
    </source>
</evidence>
<evidence type="ECO:0000313" key="5">
    <source>
        <dbReference type="Proteomes" id="UP000002428"/>
    </source>
</evidence>
<feature type="compositionally biased region" description="Polar residues" evidence="2">
    <location>
        <begin position="270"/>
        <end position="294"/>
    </location>
</feature>
<gene>
    <name evidence="3 4" type="ordered locus">CAGL0G05379g</name>
</gene>
<feature type="compositionally biased region" description="Polar residues" evidence="2">
    <location>
        <begin position="223"/>
        <end position="261"/>
    </location>
</feature>
<dbReference type="GO" id="GO:0060196">
    <property type="term" value="P:positive regulation of antisense RNA transcription"/>
    <property type="evidence" value="ECO:0007669"/>
    <property type="project" value="EnsemblFungi"/>
</dbReference>
<keyword evidence="5" id="KW-1185">Reference proteome</keyword>